<accession>A0ABZ1EF04</accession>
<feature type="signal peptide" evidence="8">
    <location>
        <begin position="1"/>
        <end position="21"/>
    </location>
</feature>
<dbReference type="Gene3D" id="2.10.10.20">
    <property type="entry name" value="Carbohydrate-binding module superfamily 5/12"/>
    <property type="match status" value="1"/>
</dbReference>
<evidence type="ECO:0000256" key="8">
    <source>
        <dbReference type="SAM" id="SignalP"/>
    </source>
</evidence>
<keyword evidence="2 5" id="KW-0378">Hydrolase</keyword>
<dbReference type="GO" id="GO:0016787">
    <property type="term" value="F:hydrolase activity"/>
    <property type="evidence" value="ECO:0007669"/>
    <property type="project" value="UniProtKB-KW"/>
</dbReference>
<dbReference type="PANTHER" id="PTHR45708">
    <property type="entry name" value="ENDOCHITINASE"/>
    <property type="match status" value="1"/>
</dbReference>
<keyword evidence="8" id="KW-0732">Signal</keyword>
<dbReference type="RefSeq" id="WP_326564022.1">
    <property type="nucleotide sequence ID" value="NZ_CP109071.1"/>
</dbReference>
<evidence type="ECO:0000256" key="7">
    <source>
        <dbReference type="SAM" id="MobiDB-lite"/>
    </source>
</evidence>
<gene>
    <name evidence="10" type="ORF">OIE14_29600</name>
</gene>
<name>A0ABZ1EF04_9ACTN</name>
<dbReference type="SMART" id="SM00636">
    <property type="entry name" value="Glyco_18"/>
    <property type="match status" value="1"/>
</dbReference>
<evidence type="ECO:0000313" key="10">
    <source>
        <dbReference type="EMBL" id="WSA32210.1"/>
    </source>
</evidence>
<dbReference type="InterPro" id="IPR050542">
    <property type="entry name" value="Glycosyl_Hydrlase18_Chitinase"/>
</dbReference>
<organism evidence="10 11">
    <name type="scientific">Micromonospora peucetia</name>
    <dbReference type="NCBI Taxonomy" id="47871"/>
    <lineage>
        <taxon>Bacteria</taxon>
        <taxon>Bacillati</taxon>
        <taxon>Actinomycetota</taxon>
        <taxon>Actinomycetes</taxon>
        <taxon>Micromonosporales</taxon>
        <taxon>Micromonosporaceae</taxon>
        <taxon>Micromonospora</taxon>
    </lineage>
</organism>
<dbReference type="CDD" id="cd12214">
    <property type="entry name" value="ChiA1_BD"/>
    <property type="match status" value="1"/>
</dbReference>
<dbReference type="PROSITE" id="PS51910">
    <property type="entry name" value="GH18_2"/>
    <property type="match status" value="1"/>
</dbReference>
<dbReference type="SUPFAM" id="SSF51445">
    <property type="entry name" value="(Trans)glycosidases"/>
    <property type="match status" value="1"/>
</dbReference>
<dbReference type="Pfam" id="PF00704">
    <property type="entry name" value="Glyco_hydro_18"/>
    <property type="match status" value="1"/>
</dbReference>
<protein>
    <recommendedName>
        <fullName evidence="1">chitinase</fullName>
        <ecNumber evidence="1">3.2.1.14</ecNumber>
    </recommendedName>
</protein>
<dbReference type="InterPro" id="IPR001223">
    <property type="entry name" value="Glyco_hydro18_cat"/>
</dbReference>
<dbReference type="EMBL" id="CP109071">
    <property type="protein sequence ID" value="WSA32210.1"/>
    <property type="molecule type" value="Genomic_DNA"/>
</dbReference>
<dbReference type="Proteomes" id="UP001334804">
    <property type="component" value="Chromosome"/>
</dbReference>
<evidence type="ECO:0000256" key="3">
    <source>
        <dbReference type="ARBA" id="ARBA00023277"/>
    </source>
</evidence>
<dbReference type="InterPro" id="IPR017853">
    <property type="entry name" value="GH"/>
</dbReference>
<proteinExistence type="inferred from homology"/>
<dbReference type="PROSITE" id="PS01095">
    <property type="entry name" value="GH18_1"/>
    <property type="match status" value="1"/>
</dbReference>
<dbReference type="SUPFAM" id="SSF51055">
    <property type="entry name" value="Carbohydrate binding domain"/>
    <property type="match status" value="1"/>
</dbReference>
<dbReference type="Pfam" id="PF02839">
    <property type="entry name" value="CBM_5_12"/>
    <property type="match status" value="1"/>
</dbReference>
<keyword evidence="3" id="KW-0119">Carbohydrate metabolism</keyword>
<sequence>MRLRRTMPALLAGVALTTALAAVPTVDGLAATRTGAPQVALAACTAPAWAEGASYPAGSRVSYAGRSYQARVTHTPPPGAGWNPAAAPALWTDLGACDGGGTPSPTPTGTSGPSPTPTPTPTPTVTPTATPTPPGPDTCAGRPKPAGKVLQGYWENWDGAANGVHPPLGWIPITDARITAHGYNVINAAFPVIRADGTVLWEDGMDVTVKVPTPAEMCRAKAAGLTILMSIGGATAGIDLSSAVVADRFVATVVPILKRYNFDGIDIDIETGLTGSGNISQLSASQANLIRIIDGVLAQMPPGFGLTMAPETAYVTGGSVTYGSIWGAYLPIIKRYADNGRLWWLNMQYYNGSMYGCSGDSYPAGTVQGFTAQTDCLNAGLVIQGTTIRVPYDKQVPGLPAQPGAGGGHMAPATVAQAWNTYQGGLKGLMTWSLNWDGSRGWTFGDNVRALQGR</sequence>
<dbReference type="InterPro" id="IPR036573">
    <property type="entry name" value="CBM_sf_5/12"/>
</dbReference>
<evidence type="ECO:0000256" key="6">
    <source>
        <dbReference type="RuleBase" id="RU004453"/>
    </source>
</evidence>
<evidence type="ECO:0000313" key="11">
    <source>
        <dbReference type="Proteomes" id="UP001334804"/>
    </source>
</evidence>
<comment type="similarity">
    <text evidence="6">Belongs to the glycosyl hydrolase 18 family.</text>
</comment>
<feature type="chain" id="PRO_5045741751" description="chitinase" evidence="8">
    <location>
        <begin position="22"/>
        <end position="454"/>
    </location>
</feature>
<feature type="domain" description="GH18" evidence="9">
    <location>
        <begin position="148"/>
        <end position="454"/>
    </location>
</feature>
<reference evidence="10 11" key="1">
    <citation type="submission" date="2022-10" db="EMBL/GenBank/DDBJ databases">
        <title>The complete genomes of actinobacterial strains from the NBC collection.</title>
        <authorList>
            <person name="Joergensen T.S."/>
            <person name="Alvarez Arevalo M."/>
            <person name="Sterndorff E.B."/>
            <person name="Faurdal D."/>
            <person name="Vuksanovic O."/>
            <person name="Mourched A.-S."/>
            <person name="Charusanti P."/>
            <person name="Shaw S."/>
            <person name="Blin K."/>
            <person name="Weber T."/>
        </authorList>
    </citation>
    <scope>NUCLEOTIDE SEQUENCE [LARGE SCALE GENOMIC DNA]</scope>
    <source>
        <strain evidence="10 11">NBC 01809</strain>
    </source>
</reference>
<dbReference type="Gene3D" id="3.20.20.80">
    <property type="entry name" value="Glycosidases"/>
    <property type="match status" value="1"/>
</dbReference>
<dbReference type="SMART" id="SM00495">
    <property type="entry name" value="ChtBD3"/>
    <property type="match status" value="1"/>
</dbReference>
<dbReference type="PANTHER" id="PTHR45708:SF49">
    <property type="entry name" value="ENDOCHITINASE"/>
    <property type="match status" value="1"/>
</dbReference>
<evidence type="ECO:0000256" key="4">
    <source>
        <dbReference type="ARBA" id="ARBA00023295"/>
    </source>
</evidence>
<keyword evidence="11" id="KW-1185">Reference proteome</keyword>
<evidence type="ECO:0000256" key="5">
    <source>
        <dbReference type="RuleBase" id="RU000489"/>
    </source>
</evidence>
<dbReference type="CDD" id="cd02871">
    <property type="entry name" value="GH18_chitinase_D-like"/>
    <property type="match status" value="1"/>
</dbReference>
<dbReference type="InterPro" id="IPR001579">
    <property type="entry name" value="Glyco_hydro_18_chit_AS"/>
</dbReference>
<dbReference type="InterPro" id="IPR003610">
    <property type="entry name" value="CBM5/12"/>
</dbReference>
<dbReference type="EC" id="3.2.1.14" evidence="1"/>
<keyword evidence="4 5" id="KW-0326">Glycosidase</keyword>
<feature type="compositionally biased region" description="Pro residues" evidence="7">
    <location>
        <begin position="114"/>
        <end position="136"/>
    </location>
</feature>
<feature type="region of interest" description="Disordered" evidence="7">
    <location>
        <begin position="91"/>
        <end position="144"/>
    </location>
</feature>
<evidence type="ECO:0000256" key="1">
    <source>
        <dbReference type="ARBA" id="ARBA00012729"/>
    </source>
</evidence>
<dbReference type="InterPro" id="IPR011583">
    <property type="entry name" value="Chitinase_II/V-like_cat"/>
</dbReference>
<evidence type="ECO:0000259" key="9">
    <source>
        <dbReference type="PROSITE" id="PS51910"/>
    </source>
</evidence>
<evidence type="ECO:0000256" key="2">
    <source>
        <dbReference type="ARBA" id="ARBA00022801"/>
    </source>
</evidence>